<sequence>MADHKLDLLFWEGFTVTELERTPGVTRITLLPQVGHPAQCSSCGQHSERVHEHGWRTIRDLPMLGNAVWLRVRLRRVRCDGCGPRTKRVS</sequence>
<dbReference type="EMBL" id="CP065687">
    <property type="protein sequence ID" value="QPS47848.1"/>
    <property type="molecule type" value="Genomic_DNA"/>
</dbReference>
<accession>A0A7U4SVV8</accession>
<dbReference type="AlphaFoldDB" id="A0A7U4SVV8"/>
<proteinExistence type="predicted"/>
<organism evidence="1 2">
    <name type="scientific">Burkholderia humptydooensis</name>
    <dbReference type="NCBI Taxonomy" id="430531"/>
    <lineage>
        <taxon>Bacteria</taxon>
        <taxon>Pseudomonadati</taxon>
        <taxon>Pseudomonadota</taxon>
        <taxon>Betaproteobacteria</taxon>
        <taxon>Burkholderiales</taxon>
        <taxon>Burkholderiaceae</taxon>
        <taxon>Burkholderia</taxon>
        <taxon>pseudomallei group</taxon>
    </lineage>
</organism>
<evidence type="ECO:0000313" key="2">
    <source>
        <dbReference type="Proteomes" id="UP000594943"/>
    </source>
</evidence>
<evidence type="ECO:0000313" key="1">
    <source>
        <dbReference type="EMBL" id="QPS47848.1"/>
    </source>
</evidence>
<dbReference type="Pfam" id="PF14690">
    <property type="entry name" value="Zn_ribbon_ISL3"/>
    <property type="match status" value="1"/>
</dbReference>
<gene>
    <name evidence="1" type="ORF">I6G56_26125</name>
</gene>
<dbReference type="RefSeq" id="WP_006029527.1">
    <property type="nucleotide sequence ID" value="NZ_CP013382.1"/>
</dbReference>
<protein>
    <submittedName>
        <fullName evidence="1">Transposase family protein</fullName>
    </submittedName>
</protein>
<dbReference type="Proteomes" id="UP000594943">
    <property type="component" value="Chromosome 2"/>
</dbReference>
<name>A0A7U4SVV8_9BURK</name>
<reference evidence="1 2" key="1">
    <citation type="submission" date="2020-12" db="EMBL/GenBank/DDBJ databases">
        <title>FDA dAtabase for Regulatory Grade micrObial Sequences (FDA-ARGOS): Supporting development and validation of Infectious Disease Dx tests.</title>
        <authorList>
            <person name="Nelson B."/>
            <person name="Plummer A."/>
            <person name="Tallon L."/>
            <person name="Sadzewicz L."/>
            <person name="Zhao X."/>
            <person name="Boylan J."/>
            <person name="Ott S."/>
            <person name="Bowen H."/>
            <person name="Vavikolanu K."/>
            <person name="Mehta A."/>
            <person name="Aluvathingal J."/>
            <person name="Nadendla S."/>
            <person name="Myers T."/>
            <person name="Yan Y."/>
            <person name="Sichtig H."/>
        </authorList>
    </citation>
    <scope>NUCLEOTIDE SEQUENCE [LARGE SCALE GENOMIC DNA]</scope>
    <source>
        <strain evidence="1 2">FDAARGOS_899</strain>
    </source>
</reference>
<dbReference type="InterPro" id="IPR029261">
    <property type="entry name" value="Transposase_Znf"/>
</dbReference>
<dbReference type="KEGG" id="bhg:I6G56_26125"/>
<accession>A0A7T2X2D6</accession>